<proteinExistence type="predicted"/>
<dbReference type="STRING" id="745411.B3C1_13029"/>
<dbReference type="OrthoDB" id="9847606at2"/>
<comment type="caution">
    <text evidence="1">The sequence shown here is derived from an EMBL/GenBank/DDBJ whole genome shotgun (WGS) entry which is preliminary data.</text>
</comment>
<dbReference type="RefSeq" id="WP_008485365.1">
    <property type="nucleotide sequence ID" value="NZ_AMRI01000018.1"/>
</dbReference>
<reference evidence="1 2" key="1">
    <citation type="journal article" date="2012" name="J. Bacteriol.">
        <title>Genome Sequence of Gallaecimonas xiamenensis Type Strain 3-C-1.</title>
        <authorList>
            <person name="Lai Q."/>
            <person name="Wang L."/>
            <person name="Wang W."/>
            <person name="Shao Z."/>
        </authorList>
    </citation>
    <scope>NUCLEOTIDE SEQUENCE [LARGE SCALE GENOMIC DNA]</scope>
    <source>
        <strain evidence="1 2">3-C-1</strain>
    </source>
</reference>
<gene>
    <name evidence="1" type="ORF">B3C1_13029</name>
</gene>
<dbReference type="Proteomes" id="UP000006755">
    <property type="component" value="Unassembled WGS sequence"/>
</dbReference>
<dbReference type="EMBL" id="AMRI01000018">
    <property type="protein sequence ID" value="EKE71081.1"/>
    <property type="molecule type" value="Genomic_DNA"/>
</dbReference>
<evidence type="ECO:0000313" key="2">
    <source>
        <dbReference type="Proteomes" id="UP000006755"/>
    </source>
</evidence>
<dbReference type="AlphaFoldDB" id="K2ILP7"/>
<protein>
    <submittedName>
        <fullName evidence="1">Uncharacterized protein</fullName>
    </submittedName>
</protein>
<evidence type="ECO:0000313" key="1">
    <source>
        <dbReference type="EMBL" id="EKE71081.1"/>
    </source>
</evidence>
<keyword evidence="2" id="KW-1185">Reference proteome</keyword>
<accession>K2ILP7</accession>
<name>K2ILP7_9GAMM</name>
<organism evidence="1 2">
    <name type="scientific">Gallaecimonas xiamenensis 3-C-1</name>
    <dbReference type="NCBI Taxonomy" id="745411"/>
    <lineage>
        <taxon>Bacteria</taxon>
        <taxon>Pseudomonadati</taxon>
        <taxon>Pseudomonadota</taxon>
        <taxon>Gammaproteobacteria</taxon>
        <taxon>Enterobacterales</taxon>
        <taxon>Gallaecimonadaceae</taxon>
        <taxon>Gallaecimonas</taxon>
    </lineage>
</organism>
<sequence length="347" mass="39407">MDVRLPSPEIQQALDNRRDWILAHTEDMTKVAGELKDNYGTASYVAYFDKGELRYIKERLEAGEGGYGEHYYFVDDNNLFGYEEDADWRLALPDGSQRIDEQDIDLYLDEYGTIAFQTYVKNGQRSALPVSKIDSIKTRFDLLKDRSGMLLRGEKPPVLVAALPDPVKPVVPQPPVQGEPVRRERLAPAGSDQWQTPEYVGVSKSRHKGMNMGTFQVATRNVNMTVLPGVRAKDYHLGQMVSLTQYWCAYREDSFEMQWNYWSASRQQFQGQYVFSCGQAREVMAELGQGERTVIPVHVRLDGVQDAAVTLLSLDTPQKIATLQSLEKRFASPCVEHFCAGQSYLEK</sequence>